<dbReference type="InterPro" id="IPR058922">
    <property type="entry name" value="WHD_DRP"/>
</dbReference>
<evidence type="ECO:0000256" key="3">
    <source>
        <dbReference type="ARBA" id="ARBA00008894"/>
    </source>
</evidence>
<dbReference type="PANTHER" id="PTHR23155">
    <property type="entry name" value="DISEASE RESISTANCE PROTEIN RP"/>
    <property type="match status" value="1"/>
</dbReference>
<dbReference type="Pfam" id="PF12061">
    <property type="entry name" value="NB-LRR"/>
    <property type="match status" value="1"/>
</dbReference>
<accession>A0ABM4V057</accession>
<dbReference type="SUPFAM" id="SSF52540">
    <property type="entry name" value="P-loop containing nucleoside triphosphate hydrolases"/>
    <property type="match status" value="1"/>
</dbReference>
<dbReference type="Gene3D" id="3.80.10.10">
    <property type="entry name" value="Ribonuclease Inhibitor"/>
    <property type="match status" value="1"/>
</dbReference>
<evidence type="ECO:0000256" key="9">
    <source>
        <dbReference type="ARBA" id="ARBA00022821"/>
    </source>
</evidence>
<dbReference type="InterPro" id="IPR044974">
    <property type="entry name" value="Disease_R_plants"/>
</dbReference>
<dbReference type="InterPro" id="IPR055414">
    <property type="entry name" value="LRR_R13L4/SHOC2-like"/>
</dbReference>
<keyword evidence="4" id="KW-0963">Cytoplasm</keyword>
<organism evidence="15 18">
    <name type="scientific">Coffea arabica</name>
    <name type="common">Arabian coffee</name>
    <dbReference type="NCBI Taxonomy" id="13443"/>
    <lineage>
        <taxon>Eukaryota</taxon>
        <taxon>Viridiplantae</taxon>
        <taxon>Streptophyta</taxon>
        <taxon>Embryophyta</taxon>
        <taxon>Tracheophyta</taxon>
        <taxon>Spermatophyta</taxon>
        <taxon>Magnoliopsida</taxon>
        <taxon>eudicotyledons</taxon>
        <taxon>Gunneridae</taxon>
        <taxon>Pentapetalae</taxon>
        <taxon>asterids</taxon>
        <taxon>lamiids</taxon>
        <taxon>Gentianales</taxon>
        <taxon>Rubiaceae</taxon>
        <taxon>Ixoroideae</taxon>
        <taxon>Gardenieae complex</taxon>
        <taxon>Bertiereae - Coffeeae clade</taxon>
        <taxon>Coffeeae</taxon>
        <taxon>Coffea</taxon>
    </lineage>
</organism>
<evidence type="ECO:0000256" key="6">
    <source>
        <dbReference type="ARBA" id="ARBA00022667"/>
    </source>
</evidence>
<feature type="domain" description="Disease resistance R13L4/SHOC-2-like LRR" evidence="14">
    <location>
        <begin position="987"/>
        <end position="1152"/>
    </location>
</feature>
<dbReference type="RefSeq" id="XP_071912906.1">
    <property type="nucleotide sequence ID" value="XM_072056805.1"/>
</dbReference>
<dbReference type="InterPro" id="IPR002182">
    <property type="entry name" value="NB-ARC"/>
</dbReference>
<evidence type="ECO:0000313" key="18">
    <source>
        <dbReference type="RefSeq" id="XP_071912907.1"/>
    </source>
</evidence>
<dbReference type="InterPro" id="IPR036388">
    <property type="entry name" value="WH-like_DNA-bd_sf"/>
</dbReference>
<evidence type="ECO:0000313" key="19">
    <source>
        <dbReference type="RefSeq" id="XP_071912908.1"/>
    </source>
</evidence>
<keyword evidence="10" id="KW-0067">ATP-binding</keyword>
<evidence type="ECO:0000256" key="5">
    <source>
        <dbReference type="ARBA" id="ARBA00022614"/>
    </source>
</evidence>
<comment type="function">
    <text evidence="1">Confers resistance to late blight (Phytophthora infestans) races carrying the avirulence gene Avr1. Resistance proteins guard the plant against pathogens that contain an appropriate avirulence protein via an indirect interaction with this avirulence protein. That triggers a defense system including the hypersensitive response, which restricts the pathogen growth.</text>
</comment>
<feature type="domain" description="Disease resistance protein winged helix" evidence="13">
    <location>
        <begin position="842"/>
        <end position="911"/>
    </location>
</feature>
<feature type="domain" description="Late blight resistance protein R1A-like N-terminal" evidence="12">
    <location>
        <begin position="226"/>
        <end position="404"/>
    </location>
</feature>
<dbReference type="Gene3D" id="3.40.50.300">
    <property type="entry name" value="P-loop containing nucleotide triphosphate hydrolases"/>
    <property type="match status" value="1"/>
</dbReference>
<dbReference type="InterPro" id="IPR027417">
    <property type="entry name" value="P-loop_NTPase"/>
</dbReference>
<dbReference type="RefSeq" id="XP_071912905.1">
    <property type="nucleotide sequence ID" value="XM_072056804.1"/>
</dbReference>
<dbReference type="InterPro" id="IPR042197">
    <property type="entry name" value="Apaf_helical"/>
</dbReference>
<feature type="domain" description="NB-ARC" evidence="11">
    <location>
        <begin position="589"/>
        <end position="761"/>
    </location>
</feature>
<keyword evidence="5" id="KW-0433">Leucine-rich repeat</keyword>
<keyword evidence="8" id="KW-0547">Nucleotide-binding</keyword>
<sequence length="1308" mass="149997">MEIPSSSNTSFFEFALHDYLRSHHISSSTSTSCFDLALDFLCKLEESGDFWLFDIRDLKESIRFLKTIFLYVKKCRRRRNCEAVLEHDQDDKGKTLLKQDQEDKGKALLEHDQEDTGNILSERLSHSIICFRIQDMVINIVHDLESAYLLYEHSDESDRKRIAESAMSGSLANIWSLLRTNIKESCTGIFFNYYPPEDPQLVVDLIASLLEPLGHPLIELEDTRRHELQLVRSLIRFAIMRGVECTQLTDLLTHAADVVECAIFECCFDSDEEQVPSQTDSEIYELMDEDIDPPDPQVRETCMHVLTASKKQSRSSYALAVEQKEHRVLVELIDSLLDYLTDLLGSCASFQVLVKDQMLKLHQGVKYLSILLEEEEKLGDEIKDLIGVVVHDAGTLIFSLSVNEIKEGFPKETDLVLFHLYKVLKYMMAELGHNYPLASPHSLFNYPRSNELGCIDFFLKNLKELARCDEVDDSIVFILNRIQMVQDDLVFLRSFLENIKEQRYHTEKLQAFWSRAMEAAYKAELLIDLILVGDKCEDSLYAVARHIKLLKTEALEIYNGQTRTVNKTFIHIPSQLAAAIHNEDLVGLDDAVETITHRLIRGSKQLDIIPIVGMPGLGKTTLANKVYAAPSVRLHFHVRGWCSVSQTCSKHSLLVQLLCSLYSKSPHEYLKKDENDLAKKLRQVLLRSRYLLILDDLWDIEAWNLLEKLLPNDANGSRILLISRFQNLSSQFKPDSNPYHLRPLTDEESWTLLQKKLFDKEGCPPTLSEVGFQIAKTCRGLPLTVVLVAGILATTAQDRWEEVAKSLSSIVLDNEYCMKTLELSYSHLPDYLKPCLLYFGAFREDEVIHVRRLLRLWISEGFVQQAEGKSLEEVAYDYLVALINTSLVVVTDQRTTRSAKACQLHDLVHEFCVEKAKEESFLHIIRCWKGPFCLAEPSSHHRVWIQSSWELKTWELMLIFPNLRCLLLFGYHAFDCEEKPSRILLPKLLRVLDLGDWGFGESFPMEVLLLVHLRYLALCGITSIPSAIVKLSRLETLIVKHPESNIVLPNTIWDIRTLSYLRTIYGKRGFIFAVGNLEVSPDLDHLDTLNLAIDPLSQNLQKLLTKLPSIRRLKCMRDDESRDDESREATRNCDEILVFDCLTQLESLQLIGFRGYGFNFPLNLKKLSLSENCQPWSEISTIGKLPNLIVLKLHDSSFIGEEWVMKEGEFPNLRVLELLRLDIRNWTASSDDFCHLEKLVVRHCKKLEEVPACLGECPTLEMIQVENCSESLANSIKQIQQEQMDSGNEVLKIIIENCCDDTLILSKE</sequence>
<evidence type="ECO:0000259" key="12">
    <source>
        <dbReference type="Pfam" id="PF12061"/>
    </source>
</evidence>
<evidence type="ECO:0000313" key="15">
    <source>
        <dbReference type="Proteomes" id="UP001652660"/>
    </source>
</evidence>
<dbReference type="Pfam" id="PF23598">
    <property type="entry name" value="LRR_14"/>
    <property type="match status" value="1"/>
</dbReference>
<keyword evidence="9" id="KW-0611">Plant defense</keyword>
<evidence type="ECO:0000256" key="10">
    <source>
        <dbReference type="ARBA" id="ARBA00022840"/>
    </source>
</evidence>
<evidence type="ECO:0000259" key="13">
    <source>
        <dbReference type="Pfam" id="PF23559"/>
    </source>
</evidence>
<evidence type="ECO:0000256" key="2">
    <source>
        <dbReference type="ARBA" id="ARBA00004496"/>
    </source>
</evidence>
<dbReference type="SUPFAM" id="SSF52058">
    <property type="entry name" value="L domain-like"/>
    <property type="match status" value="1"/>
</dbReference>
<dbReference type="Pfam" id="PF00931">
    <property type="entry name" value="NB-ARC"/>
    <property type="match status" value="1"/>
</dbReference>
<evidence type="ECO:0000256" key="8">
    <source>
        <dbReference type="ARBA" id="ARBA00022741"/>
    </source>
</evidence>
<dbReference type="Proteomes" id="UP001652660">
    <property type="component" value="Chromosome 7c"/>
</dbReference>
<proteinExistence type="inferred from homology"/>
<dbReference type="PANTHER" id="PTHR23155:SF1152">
    <property type="entry name" value="AAA+ ATPASE DOMAIN-CONTAINING PROTEIN"/>
    <property type="match status" value="1"/>
</dbReference>
<evidence type="ECO:0000256" key="1">
    <source>
        <dbReference type="ARBA" id="ARBA00002074"/>
    </source>
</evidence>
<comment type="subcellular location">
    <subcellularLocation>
        <location evidence="2">Cytoplasm</location>
    </subcellularLocation>
</comment>
<dbReference type="RefSeq" id="XP_071912908.1">
    <property type="nucleotide sequence ID" value="XM_072056807.1"/>
</dbReference>
<keyword evidence="7" id="KW-0677">Repeat</keyword>
<dbReference type="RefSeq" id="XP_071912907.1">
    <property type="nucleotide sequence ID" value="XM_072056806.1"/>
</dbReference>
<dbReference type="InterPro" id="IPR032675">
    <property type="entry name" value="LRR_dom_sf"/>
</dbReference>
<evidence type="ECO:0000313" key="17">
    <source>
        <dbReference type="RefSeq" id="XP_071912906.1"/>
    </source>
</evidence>
<protein>
    <submittedName>
        <fullName evidence="16 17">Late blight resistance protein homolog R1A-3</fullName>
    </submittedName>
</protein>
<dbReference type="GeneID" id="113698133"/>
<dbReference type="PRINTS" id="PR00364">
    <property type="entry name" value="DISEASERSIST"/>
</dbReference>
<dbReference type="InterPro" id="IPR021929">
    <property type="entry name" value="R1A-like_N"/>
</dbReference>
<evidence type="ECO:0000259" key="14">
    <source>
        <dbReference type="Pfam" id="PF23598"/>
    </source>
</evidence>
<dbReference type="Pfam" id="PF23559">
    <property type="entry name" value="WHD_DRP"/>
    <property type="match status" value="1"/>
</dbReference>
<gene>
    <name evidence="16 17 18 19" type="primary">LOC113698133</name>
</gene>
<keyword evidence="6" id="KW-0381">Hypersensitive response</keyword>
<evidence type="ECO:0000259" key="11">
    <source>
        <dbReference type="Pfam" id="PF00931"/>
    </source>
</evidence>
<keyword evidence="15" id="KW-1185">Reference proteome</keyword>
<dbReference type="Gene3D" id="1.10.8.430">
    <property type="entry name" value="Helical domain of apoptotic protease-activating factors"/>
    <property type="match status" value="1"/>
</dbReference>
<evidence type="ECO:0000313" key="16">
    <source>
        <dbReference type="RefSeq" id="XP_071912905.1"/>
    </source>
</evidence>
<comment type="similarity">
    <text evidence="3">Belongs to the disease resistance NB-LRR family.</text>
</comment>
<dbReference type="Gene3D" id="1.10.10.10">
    <property type="entry name" value="Winged helix-like DNA-binding domain superfamily/Winged helix DNA-binding domain"/>
    <property type="match status" value="1"/>
</dbReference>
<evidence type="ECO:0000256" key="7">
    <source>
        <dbReference type="ARBA" id="ARBA00022737"/>
    </source>
</evidence>
<evidence type="ECO:0000256" key="4">
    <source>
        <dbReference type="ARBA" id="ARBA00022490"/>
    </source>
</evidence>
<name>A0ABM4V057_COFAR</name>
<reference evidence="16 17" key="1">
    <citation type="submission" date="2025-05" db="UniProtKB">
        <authorList>
            <consortium name="RefSeq"/>
        </authorList>
    </citation>
    <scope>IDENTIFICATION</scope>
    <source>
        <tissue evidence="16 17">Leaves</tissue>
    </source>
</reference>